<gene>
    <name evidence="1" type="ORF">NIES37_16720</name>
</gene>
<dbReference type="Proteomes" id="UP000218785">
    <property type="component" value="Chromosome"/>
</dbReference>
<name>A0A1Z4MW91_9CYAN</name>
<dbReference type="EMBL" id="AP018248">
    <property type="protein sequence ID" value="BAY97728.1"/>
    <property type="molecule type" value="Genomic_DNA"/>
</dbReference>
<evidence type="ECO:0000313" key="1">
    <source>
        <dbReference type="EMBL" id="BAY97728.1"/>
    </source>
</evidence>
<dbReference type="PANTHER" id="PTHR40455">
    <property type="entry name" value="ANTITOXIN HIGA"/>
    <property type="match status" value="1"/>
</dbReference>
<reference evidence="1 2" key="1">
    <citation type="submission" date="2017-06" db="EMBL/GenBank/DDBJ databases">
        <title>Genome sequencing of cyanobaciteial culture collection at National Institute for Environmental Studies (NIES).</title>
        <authorList>
            <person name="Hirose Y."/>
            <person name="Shimura Y."/>
            <person name="Fujisawa T."/>
            <person name="Nakamura Y."/>
            <person name="Kawachi M."/>
        </authorList>
    </citation>
    <scope>NUCLEOTIDE SEQUENCE [LARGE SCALE GENOMIC DNA]</scope>
    <source>
        <strain evidence="1 2">NIES-37</strain>
    </source>
</reference>
<protein>
    <recommendedName>
        <fullName evidence="3">Transcriptional regulator</fullName>
    </recommendedName>
</protein>
<dbReference type="KEGG" id="ttq:NIES37_16720"/>
<accession>A0A1Z4MW91</accession>
<keyword evidence="2" id="KW-1185">Reference proteome</keyword>
<dbReference type="RefSeq" id="WP_096574729.1">
    <property type="nucleotide sequence ID" value="NZ_CAWNJS010000001.1"/>
</dbReference>
<dbReference type="AlphaFoldDB" id="A0A1Z4MW91"/>
<dbReference type="InterPro" id="IPR039060">
    <property type="entry name" value="Antitox_HigA"/>
</dbReference>
<sequence length="133" mass="15540">MTLTFNSDKYKELLAQYQPKLIRNEEENEKALTVVEELMHRNNRSPEEDELYELLIILIEKFEQEYYSPGKTSQPDSILRFLIEQRDIKESDLVSIFGSQEIVSKVLNGQQEMSKAQAQALGEFFRVDCGLFI</sequence>
<evidence type="ECO:0008006" key="3">
    <source>
        <dbReference type="Google" id="ProtNLM"/>
    </source>
</evidence>
<dbReference type="GO" id="GO:0001046">
    <property type="term" value="F:core promoter sequence-specific DNA binding"/>
    <property type="evidence" value="ECO:0007669"/>
    <property type="project" value="TreeGrafter"/>
</dbReference>
<proteinExistence type="predicted"/>
<organism evidence="1 2">
    <name type="scientific">Tolypothrix tenuis PCC 7101</name>
    <dbReference type="NCBI Taxonomy" id="231146"/>
    <lineage>
        <taxon>Bacteria</taxon>
        <taxon>Bacillati</taxon>
        <taxon>Cyanobacteriota</taxon>
        <taxon>Cyanophyceae</taxon>
        <taxon>Nostocales</taxon>
        <taxon>Tolypothrichaceae</taxon>
        <taxon>Tolypothrix</taxon>
    </lineage>
</organism>
<evidence type="ECO:0000313" key="2">
    <source>
        <dbReference type="Proteomes" id="UP000218785"/>
    </source>
</evidence>
<dbReference type="PANTHER" id="PTHR40455:SF1">
    <property type="entry name" value="ANTITOXIN HIGA"/>
    <property type="match status" value="1"/>
</dbReference>
<dbReference type="GO" id="GO:0006355">
    <property type="term" value="P:regulation of DNA-templated transcription"/>
    <property type="evidence" value="ECO:0007669"/>
    <property type="project" value="InterPro"/>
</dbReference>